<evidence type="ECO:0000259" key="6">
    <source>
        <dbReference type="PROSITE" id="PS50108"/>
    </source>
</evidence>
<gene>
    <name evidence="8" type="primary">Wasl_2</name>
    <name evidence="8" type="ORF">CM83_71154</name>
</gene>
<feature type="domain" description="WH1" evidence="7">
    <location>
        <begin position="1"/>
        <end position="54"/>
    </location>
</feature>
<dbReference type="SUPFAM" id="SSF47912">
    <property type="entry name" value="Wiscott-Aldrich syndrome protein, WASP, C-terminal domain"/>
    <property type="match status" value="1"/>
</dbReference>
<accession>A0A0A9XCC5</accession>
<evidence type="ECO:0000256" key="2">
    <source>
        <dbReference type="ARBA" id="ARBA00022490"/>
    </source>
</evidence>
<dbReference type="PROSITE" id="PS50108">
    <property type="entry name" value="CRIB"/>
    <property type="match status" value="1"/>
</dbReference>
<dbReference type="InterPro" id="IPR036936">
    <property type="entry name" value="CRIB_dom_sf"/>
</dbReference>
<protein>
    <submittedName>
        <fullName evidence="8">Neural Wiskott-Aldrich syndrome protein</fullName>
    </submittedName>
</protein>
<evidence type="ECO:0000259" key="7">
    <source>
        <dbReference type="PROSITE" id="PS50229"/>
    </source>
</evidence>
<feature type="region of interest" description="Disordered" evidence="5">
    <location>
        <begin position="61"/>
        <end position="105"/>
    </location>
</feature>
<evidence type="ECO:0000256" key="3">
    <source>
        <dbReference type="ARBA" id="ARBA00022553"/>
    </source>
</evidence>
<proteinExistence type="predicted"/>
<dbReference type="SUPFAM" id="SSF50729">
    <property type="entry name" value="PH domain-like"/>
    <property type="match status" value="1"/>
</dbReference>
<evidence type="ECO:0000256" key="4">
    <source>
        <dbReference type="ARBA" id="ARBA00023212"/>
    </source>
</evidence>
<dbReference type="GO" id="GO:0007015">
    <property type="term" value="P:actin filament organization"/>
    <property type="evidence" value="ECO:0007669"/>
    <property type="project" value="InterPro"/>
</dbReference>
<evidence type="ECO:0000313" key="8">
    <source>
        <dbReference type="EMBL" id="JAG16473.1"/>
    </source>
</evidence>
<dbReference type="Pfam" id="PF00568">
    <property type="entry name" value="WH1"/>
    <property type="match status" value="1"/>
</dbReference>
<feature type="compositionally biased region" description="Pro residues" evidence="5">
    <location>
        <begin position="191"/>
        <end position="201"/>
    </location>
</feature>
<dbReference type="CDD" id="cd00132">
    <property type="entry name" value="CRIB"/>
    <property type="match status" value="1"/>
</dbReference>
<keyword evidence="3" id="KW-0597">Phosphoprotein</keyword>
<dbReference type="EMBL" id="GBHO01027131">
    <property type="protein sequence ID" value="JAG16473.1"/>
    <property type="molecule type" value="Transcribed_RNA"/>
</dbReference>
<comment type="subcellular location">
    <subcellularLocation>
        <location evidence="1">Cytoplasm</location>
        <location evidence="1">Cytoskeleton</location>
    </subcellularLocation>
</comment>
<keyword evidence="2" id="KW-0963">Cytoplasm</keyword>
<dbReference type="InterPro" id="IPR000697">
    <property type="entry name" value="WH1/EVH1_dom"/>
</dbReference>
<keyword evidence="4" id="KW-0206">Cytoskeleton</keyword>
<sequence>MLWEHELYRDMKYLAPKPFFHTFEAEDCIVAFNFADKKESLFLLRTVFKILAIEKQKRDGIAKSKGDNEGEDGMSNAIKLPEETSQTTSTKKRNKKKIKKGKKEKLTSLDIGTPQNFKHIGHVGWDSSGTSMGLTLQKFLEKAGVSDRHLKNEDTWNFILNFIHENGGMEQLAKSVEEDSPTPTHIINSPPGYPPPPPPPDVSTDLPKIPARKRSVPSVPPRAVPSIPTPPPLPTLEALPQLSPPFTSPVPAQREASSSTTVEDPRDRLLQAIRSRPVLRVVTLLQFLLQFDNVRSEIPNPRYKNLVRIFKMWLNKLELIALETSSLRVASFGCCNLDARCARIFKEKKYPINPLVKVGESKK</sequence>
<dbReference type="Gene3D" id="2.30.29.30">
    <property type="entry name" value="Pleckstrin-homology domain (PH domain)/Phosphotyrosine-binding domain (PTB)"/>
    <property type="match status" value="1"/>
</dbReference>
<dbReference type="InterPro" id="IPR000095">
    <property type="entry name" value="CRIB_dom"/>
</dbReference>
<reference evidence="8" key="2">
    <citation type="submission" date="2014-07" db="EMBL/GenBank/DDBJ databases">
        <authorList>
            <person name="Hull J."/>
        </authorList>
    </citation>
    <scope>NUCLEOTIDE SEQUENCE</scope>
</reference>
<feature type="compositionally biased region" description="Pro residues" evidence="5">
    <location>
        <begin position="218"/>
        <end position="234"/>
    </location>
</feature>
<evidence type="ECO:0000256" key="1">
    <source>
        <dbReference type="ARBA" id="ARBA00004245"/>
    </source>
</evidence>
<dbReference type="InterPro" id="IPR011993">
    <property type="entry name" value="PH-like_dom_sf"/>
</dbReference>
<organism evidence="8">
    <name type="scientific">Lygus hesperus</name>
    <name type="common">Western plant bug</name>
    <dbReference type="NCBI Taxonomy" id="30085"/>
    <lineage>
        <taxon>Eukaryota</taxon>
        <taxon>Metazoa</taxon>
        <taxon>Ecdysozoa</taxon>
        <taxon>Arthropoda</taxon>
        <taxon>Hexapoda</taxon>
        <taxon>Insecta</taxon>
        <taxon>Pterygota</taxon>
        <taxon>Neoptera</taxon>
        <taxon>Paraneoptera</taxon>
        <taxon>Hemiptera</taxon>
        <taxon>Heteroptera</taxon>
        <taxon>Panheteroptera</taxon>
        <taxon>Cimicomorpha</taxon>
        <taxon>Miridae</taxon>
        <taxon>Mirini</taxon>
        <taxon>Lygus</taxon>
    </lineage>
</organism>
<dbReference type="Gene3D" id="3.90.810.10">
    <property type="entry name" value="CRIB domain"/>
    <property type="match status" value="1"/>
</dbReference>
<dbReference type="Pfam" id="PF00786">
    <property type="entry name" value="PBD"/>
    <property type="match status" value="1"/>
</dbReference>
<feature type="region of interest" description="Disordered" evidence="5">
    <location>
        <begin position="173"/>
        <end position="264"/>
    </location>
</feature>
<dbReference type="SMART" id="SM00285">
    <property type="entry name" value="PBD"/>
    <property type="match status" value="1"/>
</dbReference>
<name>A0A0A9XCC5_LYGHE</name>
<dbReference type="GO" id="GO:0005856">
    <property type="term" value="C:cytoskeleton"/>
    <property type="evidence" value="ECO:0007669"/>
    <property type="project" value="UniProtKB-SubCell"/>
</dbReference>
<dbReference type="PROSITE" id="PS50229">
    <property type="entry name" value="WH1"/>
    <property type="match status" value="1"/>
</dbReference>
<reference evidence="8" key="1">
    <citation type="journal article" date="2014" name="PLoS ONE">
        <title>Transcriptome-Based Identification of ABC Transporters in the Western Tarnished Plant Bug Lygus hesperus.</title>
        <authorList>
            <person name="Hull J.J."/>
            <person name="Chaney K."/>
            <person name="Geib S.M."/>
            <person name="Fabrick J.A."/>
            <person name="Brent C.S."/>
            <person name="Walsh D."/>
            <person name="Lavine L.C."/>
        </authorList>
    </citation>
    <scope>NUCLEOTIDE SEQUENCE</scope>
</reference>
<feature type="domain" description="CRIB" evidence="6">
    <location>
        <begin position="111"/>
        <end position="124"/>
    </location>
</feature>
<feature type="compositionally biased region" description="Basic residues" evidence="5">
    <location>
        <begin position="90"/>
        <end position="103"/>
    </location>
</feature>
<dbReference type="AlphaFoldDB" id="A0A0A9XCC5"/>
<dbReference type="InterPro" id="IPR011026">
    <property type="entry name" value="WAS_C"/>
</dbReference>
<evidence type="ECO:0000256" key="5">
    <source>
        <dbReference type="SAM" id="MobiDB-lite"/>
    </source>
</evidence>